<reference evidence="2" key="1">
    <citation type="journal article" date="2019" name="Int. J. Syst. Evol. Microbiol.">
        <title>The Global Catalogue of Microorganisms (GCM) 10K type strain sequencing project: providing services to taxonomists for standard genome sequencing and annotation.</title>
        <authorList>
            <consortium name="The Broad Institute Genomics Platform"/>
            <consortium name="The Broad Institute Genome Sequencing Center for Infectious Disease"/>
            <person name="Wu L."/>
            <person name="Ma J."/>
        </authorList>
    </citation>
    <scope>NUCLEOTIDE SEQUENCE [LARGE SCALE GENOMIC DNA]</scope>
    <source>
        <strain evidence="2">CGMCC 1.12371</strain>
    </source>
</reference>
<dbReference type="Proteomes" id="UP001596501">
    <property type="component" value="Unassembled WGS sequence"/>
</dbReference>
<organism evidence="1 2">
    <name type="scientific">Hydrogenophaga atypica</name>
    <dbReference type="NCBI Taxonomy" id="249409"/>
    <lineage>
        <taxon>Bacteria</taxon>
        <taxon>Pseudomonadati</taxon>
        <taxon>Pseudomonadota</taxon>
        <taxon>Betaproteobacteria</taxon>
        <taxon>Burkholderiales</taxon>
        <taxon>Comamonadaceae</taxon>
        <taxon>Hydrogenophaga</taxon>
    </lineage>
</organism>
<proteinExistence type="predicted"/>
<dbReference type="EMBL" id="JBHTCA010000027">
    <property type="protein sequence ID" value="MFC7411227.1"/>
    <property type="molecule type" value="Genomic_DNA"/>
</dbReference>
<evidence type="ECO:0000313" key="2">
    <source>
        <dbReference type="Proteomes" id="UP001596501"/>
    </source>
</evidence>
<dbReference type="RefSeq" id="WP_382227308.1">
    <property type="nucleotide sequence ID" value="NZ_JBHTCA010000027.1"/>
</dbReference>
<gene>
    <name evidence="1" type="ORF">ACFQPB_20380</name>
</gene>
<protein>
    <submittedName>
        <fullName evidence="1">Uncharacterized protein</fullName>
    </submittedName>
</protein>
<comment type="caution">
    <text evidence="1">The sequence shown here is derived from an EMBL/GenBank/DDBJ whole genome shotgun (WGS) entry which is preliminary data.</text>
</comment>
<keyword evidence="2" id="KW-1185">Reference proteome</keyword>
<sequence length="267" mass="29532">MHYPKKSEGCTPVHMSFQEADLATRHCLSQLRDAALTVNRGDTLNPKILGAVVPTSELCELLTAPASPTAMAVVILLPDELGHCTQSLASQRYGVNACWDTSKQLLTAYHTWDFPDLKLAASEFDPARKAQLWIPLHSMDTAFGTIMGDDKPQQLHTVFVSSTRVSIGEHLVTHDDLVDLQVASASARSSSQNHKCYFSPEQLERAGETAMQVGKWPWLGGVWPVQLDPYAETAESSINVIGGFLLDIRVLRRLATDPWPTQRDQRQ</sequence>
<name>A0ABW2QRA4_9BURK</name>
<evidence type="ECO:0000313" key="1">
    <source>
        <dbReference type="EMBL" id="MFC7411227.1"/>
    </source>
</evidence>
<accession>A0ABW2QRA4</accession>